<dbReference type="InterPro" id="IPR029063">
    <property type="entry name" value="SAM-dependent_MTases_sf"/>
</dbReference>
<reference evidence="1 2" key="1">
    <citation type="journal article" date="2016" name="Nat. Commun.">
        <title>Thousands of microbial genomes shed light on interconnected biogeochemical processes in an aquifer system.</title>
        <authorList>
            <person name="Anantharaman K."/>
            <person name="Brown C.T."/>
            <person name="Hug L.A."/>
            <person name="Sharon I."/>
            <person name="Castelle C.J."/>
            <person name="Probst A.J."/>
            <person name="Thomas B.C."/>
            <person name="Singh A."/>
            <person name="Wilkins M.J."/>
            <person name="Karaoz U."/>
            <person name="Brodie E.L."/>
            <person name="Williams K.H."/>
            <person name="Hubbard S.S."/>
            <person name="Banfield J.F."/>
        </authorList>
    </citation>
    <scope>NUCLEOTIDE SEQUENCE [LARGE SCALE GENOMIC DNA]</scope>
</reference>
<dbReference type="Gene3D" id="3.40.50.150">
    <property type="entry name" value="Vaccinia Virus protein VP39"/>
    <property type="match status" value="1"/>
</dbReference>
<dbReference type="Proteomes" id="UP000176480">
    <property type="component" value="Unassembled WGS sequence"/>
</dbReference>
<dbReference type="Pfam" id="PF13578">
    <property type="entry name" value="Methyltransf_24"/>
    <property type="match status" value="1"/>
</dbReference>
<proteinExistence type="predicted"/>
<comment type="caution">
    <text evidence="1">The sequence shown here is derived from an EMBL/GenBank/DDBJ whole genome shotgun (WGS) entry which is preliminary data.</text>
</comment>
<dbReference type="PANTHER" id="PTHR37909">
    <property type="entry name" value="S-ADENOSYL-L-METHIONINE-DEPENDENT METHYLTRANSFERASES SUPERFAMILY PROTEIN"/>
    <property type="match status" value="1"/>
</dbReference>
<dbReference type="STRING" id="1802067.A2966_03560"/>
<dbReference type="PANTHER" id="PTHR37909:SF1">
    <property type="entry name" value="S-ADENOSYL-L-METHIONINE-DEPENDENT METHYLTRANSFERASES SUPERFAMILY PROTEIN"/>
    <property type="match status" value="1"/>
</dbReference>
<accession>A0A1F7JAE8</accession>
<dbReference type="EMBL" id="MGAR01000005">
    <property type="protein sequence ID" value="OGK52591.1"/>
    <property type="molecule type" value="Genomic_DNA"/>
</dbReference>
<name>A0A1F7JAE8_9BACT</name>
<protein>
    <recommendedName>
        <fullName evidence="3">Methyltransferase type 11 domain-containing protein</fullName>
    </recommendedName>
</protein>
<evidence type="ECO:0000313" key="1">
    <source>
        <dbReference type="EMBL" id="OGK52591.1"/>
    </source>
</evidence>
<sequence length="217" mass="25612">MSTLDYILHKFDLSFNDRTRMPIEIPNVGRNTLAQWLYELDFKTGVEVGVATGEYSEILCIANPQMKLFGIDPFRPYRGYNDYTRPATFSKLYENAHRRLAARLNYEFIKEFSADALRRFEDNFLDFVYIDANHQEPFITQDITEWYKKLRPGGILAGHDYARTKARHDTPLNHQVKAAVQAYTSRYDIRPWFILGREADNEGLIRDKPRSWMWIKT</sequence>
<dbReference type="SUPFAM" id="SSF53335">
    <property type="entry name" value="S-adenosyl-L-methionine-dependent methyltransferases"/>
    <property type="match status" value="1"/>
</dbReference>
<evidence type="ECO:0008006" key="3">
    <source>
        <dbReference type="Google" id="ProtNLM"/>
    </source>
</evidence>
<gene>
    <name evidence="1" type="ORF">A2966_03560</name>
</gene>
<organism evidence="1 2">
    <name type="scientific">Candidatus Roizmanbacteria bacterium RIFCSPLOWO2_01_FULL_41_22</name>
    <dbReference type="NCBI Taxonomy" id="1802067"/>
    <lineage>
        <taxon>Bacteria</taxon>
        <taxon>Candidatus Roizmaniibacteriota</taxon>
    </lineage>
</organism>
<evidence type="ECO:0000313" key="2">
    <source>
        <dbReference type="Proteomes" id="UP000176480"/>
    </source>
</evidence>
<dbReference type="AlphaFoldDB" id="A0A1F7JAE8"/>